<dbReference type="Proteomes" id="UP000218334">
    <property type="component" value="Unassembled WGS sequence"/>
</dbReference>
<proteinExistence type="predicted"/>
<gene>
    <name evidence="1" type="ORF">ARMSODRAFT_967644</name>
</gene>
<organism evidence="1 2">
    <name type="scientific">Armillaria solidipes</name>
    <dbReference type="NCBI Taxonomy" id="1076256"/>
    <lineage>
        <taxon>Eukaryota</taxon>
        <taxon>Fungi</taxon>
        <taxon>Dikarya</taxon>
        <taxon>Basidiomycota</taxon>
        <taxon>Agaricomycotina</taxon>
        <taxon>Agaricomycetes</taxon>
        <taxon>Agaricomycetidae</taxon>
        <taxon>Agaricales</taxon>
        <taxon>Marasmiineae</taxon>
        <taxon>Physalacriaceae</taxon>
        <taxon>Armillaria</taxon>
    </lineage>
</organism>
<dbReference type="AlphaFoldDB" id="A0A2H3AHR3"/>
<evidence type="ECO:0000313" key="2">
    <source>
        <dbReference type="Proteomes" id="UP000218334"/>
    </source>
</evidence>
<name>A0A2H3AHR3_9AGAR</name>
<reference evidence="2" key="1">
    <citation type="journal article" date="2017" name="Nat. Ecol. Evol.">
        <title>Genome expansion and lineage-specific genetic innovations in the forest pathogenic fungi Armillaria.</title>
        <authorList>
            <person name="Sipos G."/>
            <person name="Prasanna A.N."/>
            <person name="Walter M.C."/>
            <person name="O'Connor E."/>
            <person name="Balint B."/>
            <person name="Krizsan K."/>
            <person name="Kiss B."/>
            <person name="Hess J."/>
            <person name="Varga T."/>
            <person name="Slot J."/>
            <person name="Riley R."/>
            <person name="Boka B."/>
            <person name="Rigling D."/>
            <person name="Barry K."/>
            <person name="Lee J."/>
            <person name="Mihaltcheva S."/>
            <person name="LaButti K."/>
            <person name="Lipzen A."/>
            <person name="Waldron R."/>
            <person name="Moloney N.M."/>
            <person name="Sperisen C."/>
            <person name="Kredics L."/>
            <person name="Vagvoelgyi C."/>
            <person name="Patrignani A."/>
            <person name="Fitzpatrick D."/>
            <person name="Nagy I."/>
            <person name="Doyle S."/>
            <person name="Anderson J.B."/>
            <person name="Grigoriev I.V."/>
            <person name="Gueldener U."/>
            <person name="Muensterkoetter M."/>
            <person name="Nagy L.G."/>
        </authorList>
    </citation>
    <scope>NUCLEOTIDE SEQUENCE [LARGE SCALE GENOMIC DNA]</scope>
    <source>
        <strain evidence="2">28-4</strain>
    </source>
</reference>
<protein>
    <submittedName>
        <fullName evidence="1">Uncharacterized protein</fullName>
    </submittedName>
</protein>
<evidence type="ECO:0000313" key="1">
    <source>
        <dbReference type="EMBL" id="PBK58529.1"/>
    </source>
</evidence>
<keyword evidence="2" id="KW-1185">Reference proteome</keyword>
<dbReference type="EMBL" id="KZ293538">
    <property type="protein sequence ID" value="PBK58529.1"/>
    <property type="molecule type" value="Genomic_DNA"/>
</dbReference>
<accession>A0A2H3AHR3</accession>
<sequence length="77" mass="8266">MSATSTTAEQRAAVVYSSVIISCTVATSSRVSPSKLSLNHAAVTLFIVATLTGWQKEGHDFRLGECLCVSYRTSLKQ</sequence>